<proteinExistence type="inferred from homology"/>
<evidence type="ECO:0000256" key="2">
    <source>
        <dbReference type="ARBA" id="ARBA00008654"/>
    </source>
</evidence>
<feature type="domain" description="TauD/TfdA-like" evidence="7">
    <location>
        <begin position="175"/>
        <end position="434"/>
    </location>
</feature>
<dbReference type="GO" id="GO:0051213">
    <property type="term" value="F:dioxygenase activity"/>
    <property type="evidence" value="ECO:0007669"/>
    <property type="project" value="UniProtKB-KW"/>
</dbReference>
<dbReference type="Pfam" id="PF02668">
    <property type="entry name" value="TauD"/>
    <property type="match status" value="1"/>
</dbReference>
<dbReference type="InterPro" id="IPR050411">
    <property type="entry name" value="AlphaKG_dependent_hydroxylases"/>
</dbReference>
<evidence type="ECO:0000256" key="4">
    <source>
        <dbReference type="ARBA" id="ARBA00022964"/>
    </source>
</evidence>
<dbReference type="OrthoDB" id="406634at2759"/>
<dbReference type="AlphaFoldDB" id="A0A0P1KSM2"/>
<name>A0A0P1KSM2_9SACH</name>
<organism evidence="8 9">
    <name type="scientific">Lachancea quebecensis</name>
    <dbReference type="NCBI Taxonomy" id="1654605"/>
    <lineage>
        <taxon>Eukaryota</taxon>
        <taxon>Fungi</taxon>
        <taxon>Dikarya</taxon>
        <taxon>Ascomycota</taxon>
        <taxon>Saccharomycotina</taxon>
        <taxon>Saccharomycetes</taxon>
        <taxon>Saccharomycetales</taxon>
        <taxon>Saccharomycetaceae</taxon>
        <taxon>Lachancea</taxon>
    </lineage>
</organism>
<sequence length="458" mass="52123">MRIQSAVFKRFNSRLPVSLGPGESLGSSASSSILKTMFNKESTTITYTNTKQDMPTTVSFSNLFLRDSSGSRKSIDPSSGQKLFTTGQLVLNPASTIPQRVDISEDKKGLHIEWGDGDKYLYPLAFLNRYSGHFSDPKSSPFTPVLWDQALLKQNIKHLLSTNYNSFMDPHNDKALYRTLVNMRKFGISFITDFPDHQTSSENLVKKVAERIGPIRRTFYGETFDVVNKPEAENIAYTNVALPLHQDLLYLDNTPGWQILHAIKNPPGEGEAGMSYFSDAFNAARYVHDTHADSYEALTQVPINYCYQRDDKRYYNSRPLVVENDATAENLALSSFASRIKEINYSPMFQAPFDFGIWEKPKGHDISTPSGKMTQRLIFKEFLRGLAQFEKFVKMPQNQFRLKLPENTCVIFDNRRILHGRAAFSGERWLQGCYLDNDAVKSRLSHLIETNNELLTKV</sequence>
<dbReference type="PANTHER" id="PTHR10696">
    <property type="entry name" value="GAMMA-BUTYROBETAINE HYDROXYLASE-RELATED"/>
    <property type="match status" value="1"/>
</dbReference>
<evidence type="ECO:0000313" key="8">
    <source>
        <dbReference type="EMBL" id="CUS21966.1"/>
    </source>
</evidence>
<evidence type="ECO:0000259" key="7">
    <source>
        <dbReference type="Pfam" id="PF02668"/>
    </source>
</evidence>
<evidence type="ECO:0000313" key="9">
    <source>
        <dbReference type="Proteomes" id="UP000236544"/>
    </source>
</evidence>
<keyword evidence="6" id="KW-0408">Iron</keyword>
<dbReference type="CDD" id="cd00250">
    <property type="entry name" value="CAS_like"/>
    <property type="match status" value="1"/>
</dbReference>
<reference evidence="9" key="1">
    <citation type="submission" date="2015-10" db="EMBL/GenBank/DDBJ databases">
        <authorList>
            <person name="Devillers H."/>
        </authorList>
    </citation>
    <scope>NUCLEOTIDE SEQUENCE [LARGE SCALE GENOMIC DNA]</scope>
</reference>
<protein>
    <submittedName>
        <fullName evidence="8">LAQU0S04e05028g1_1</fullName>
    </submittedName>
</protein>
<keyword evidence="3" id="KW-0479">Metal-binding</keyword>
<dbReference type="InterPro" id="IPR042098">
    <property type="entry name" value="TauD-like_sf"/>
</dbReference>
<dbReference type="EMBL" id="LN890563">
    <property type="protein sequence ID" value="CUS21966.1"/>
    <property type="molecule type" value="Genomic_DNA"/>
</dbReference>
<dbReference type="Proteomes" id="UP000236544">
    <property type="component" value="Unassembled WGS sequence"/>
</dbReference>
<dbReference type="InterPro" id="IPR038492">
    <property type="entry name" value="GBBH-like_N_sf"/>
</dbReference>
<dbReference type="InterPro" id="IPR003819">
    <property type="entry name" value="TauD/TfdA-like"/>
</dbReference>
<dbReference type="GO" id="GO:0045329">
    <property type="term" value="P:carnitine biosynthetic process"/>
    <property type="evidence" value="ECO:0007669"/>
    <property type="project" value="TreeGrafter"/>
</dbReference>
<dbReference type="Gene3D" id="3.60.130.10">
    <property type="entry name" value="Clavaminate synthase-like"/>
    <property type="match status" value="1"/>
</dbReference>
<evidence type="ECO:0000256" key="6">
    <source>
        <dbReference type="ARBA" id="ARBA00023004"/>
    </source>
</evidence>
<gene>
    <name evidence="8" type="ORF">LAQU0_S04e05028g</name>
</gene>
<dbReference type="GO" id="GO:0046872">
    <property type="term" value="F:metal ion binding"/>
    <property type="evidence" value="ECO:0007669"/>
    <property type="project" value="UniProtKB-KW"/>
</dbReference>
<keyword evidence="9" id="KW-1185">Reference proteome</keyword>
<evidence type="ECO:0000256" key="3">
    <source>
        <dbReference type="ARBA" id="ARBA00022723"/>
    </source>
</evidence>
<dbReference type="SUPFAM" id="SSF51197">
    <property type="entry name" value="Clavaminate synthase-like"/>
    <property type="match status" value="1"/>
</dbReference>
<accession>A0A0P1KSM2</accession>
<comment type="similarity">
    <text evidence="2">Belongs to the gamma-BBH/TMLD family.</text>
</comment>
<comment type="cofactor">
    <cofactor evidence="1">
        <name>Fe(2+)</name>
        <dbReference type="ChEBI" id="CHEBI:29033"/>
    </cofactor>
</comment>
<evidence type="ECO:0000256" key="1">
    <source>
        <dbReference type="ARBA" id="ARBA00001954"/>
    </source>
</evidence>
<keyword evidence="5" id="KW-0560">Oxidoreductase</keyword>
<keyword evidence="4" id="KW-0223">Dioxygenase</keyword>
<evidence type="ECO:0000256" key="5">
    <source>
        <dbReference type="ARBA" id="ARBA00023002"/>
    </source>
</evidence>
<dbReference type="Gene3D" id="3.30.2020.30">
    <property type="match status" value="1"/>
</dbReference>
<dbReference type="GO" id="GO:0005739">
    <property type="term" value="C:mitochondrion"/>
    <property type="evidence" value="ECO:0007669"/>
    <property type="project" value="TreeGrafter"/>
</dbReference>
<dbReference type="PANTHER" id="PTHR10696:SF25">
    <property type="entry name" value="OXIDOREDUCTASE AIM17-RELATED"/>
    <property type="match status" value="1"/>
</dbReference>